<dbReference type="GO" id="GO:0032993">
    <property type="term" value="C:protein-DNA complex"/>
    <property type="evidence" value="ECO:0007669"/>
    <property type="project" value="TreeGrafter"/>
</dbReference>
<evidence type="ECO:0000259" key="5">
    <source>
        <dbReference type="PROSITE" id="PS50931"/>
    </source>
</evidence>
<dbReference type="GO" id="GO:0003677">
    <property type="term" value="F:DNA binding"/>
    <property type="evidence" value="ECO:0007669"/>
    <property type="project" value="UniProtKB-KW"/>
</dbReference>
<dbReference type="Pfam" id="PF03466">
    <property type="entry name" value="LysR_substrate"/>
    <property type="match status" value="1"/>
</dbReference>
<sequence>MELRQIEHFIAVAEELNFSRAARRLNLSQSAVSASIRALERDLDASLFHRSSRAVGLTEAGRVFLTAARGLLAAARDARNAVTAVGGLLAGAVRIGLIQSLEGLDISGALMEVRDRHPGLTLHLRQGYPDALLSDVAKGRLDLAVVPMREAVPEGVRLRLLHSEDLVVVTPPFHPLAGRATIDLAELSGEVWVEFLKGTALRETTDAAARAAGVARDVVADVGQVPLLVELVQAGVGIAILPRSVAEHAALPLVAIRRDAPRRVLALAGPDSPASPAAGVVSEALMSARRRSTT</sequence>
<dbReference type="InterPro" id="IPR036390">
    <property type="entry name" value="WH_DNA-bd_sf"/>
</dbReference>
<proteinExistence type="inferred from homology"/>
<evidence type="ECO:0000256" key="2">
    <source>
        <dbReference type="ARBA" id="ARBA00023015"/>
    </source>
</evidence>
<keyword evidence="3" id="KW-0238">DNA-binding</keyword>
<dbReference type="SUPFAM" id="SSF53850">
    <property type="entry name" value="Periplasmic binding protein-like II"/>
    <property type="match status" value="1"/>
</dbReference>
<dbReference type="Gene3D" id="1.10.10.10">
    <property type="entry name" value="Winged helix-like DNA-binding domain superfamily/Winged helix DNA-binding domain"/>
    <property type="match status" value="1"/>
</dbReference>
<comment type="caution">
    <text evidence="6">The sequence shown here is derived from an EMBL/GenBank/DDBJ whole genome shotgun (WGS) entry which is preliminary data.</text>
</comment>
<evidence type="ECO:0000256" key="4">
    <source>
        <dbReference type="ARBA" id="ARBA00023163"/>
    </source>
</evidence>
<evidence type="ECO:0000313" key="7">
    <source>
        <dbReference type="Proteomes" id="UP000606172"/>
    </source>
</evidence>
<dbReference type="InterPro" id="IPR036388">
    <property type="entry name" value="WH-like_DNA-bd_sf"/>
</dbReference>
<protein>
    <submittedName>
        <fullName evidence="6">LysR family transcriptional regulator</fullName>
    </submittedName>
</protein>
<organism evidence="6 7">
    <name type="scientific">Sinosporangium siamense</name>
    <dbReference type="NCBI Taxonomy" id="1367973"/>
    <lineage>
        <taxon>Bacteria</taxon>
        <taxon>Bacillati</taxon>
        <taxon>Actinomycetota</taxon>
        <taxon>Actinomycetes</taxon>
        <taxon>Streptosporangiales</taxon>
        <taxon>Streptosporangiaceae</taxon>
        <taxon>Sinosporangium</taxon>
    </lineage>
</organism>
<accession>A0A919RFE0</accession>
<evidence type="ECO:0000256" key="1">
    <source>
        <dbReference type="ARBA" id="ARBA00009437"/>
    </source>
</evidence>
<dbReference type="Pfam" id="PF00126">
    <property type="entry name" value="HTH_1"/>
    <property type="match status" value="1"/>
</dbReference>
<dbReference type="AlphaFoldDB" id="A0A919RFE0"/>
<dbReference type="InterPro" id="IPR005119">
    <property type="entry name" value="LysR_subst-bd"/>
</dbReference>
<dbReference type="Proteomes" id="UP000606172">
    <property type="component" value="Unassembled WGS sequence"/>
</dbReference>
<keyword evidence="7" id="KW-1185">Reference proteome</keyword>
<dbReference type="InterPro" id="IPR000847">
    <property type="entry name" value="LysR_HTH_N"/>
</dbReference>
<dbReference type="EMBL" id="BOOW01000018">
    <property type="protein sequence ID" value="GII92707.1"/>
    <property type="molecule type" value="Genomic_DNA"/>
</dbReference>
<dbReference type="Gene3D" id="3.40.190.290">
    <property type="match status" value="1"/>
</dbReference>
<dbReference type="PRINTS" id="PR00039">
    <property type="entry name" value="HTHLYSR"/>
</dbReference>
<dbReference type="RefSeq" id="WP_204025715.1">
    <property type="nucleotide sequence ID" value="NZ_BOOW01000018.1"/>
</dbReference>
<dbReference type="PROSITE" id="PS50931">
    <property type="entry name" value="HTH_LYSR"/>
    <property type="match status" value="1"/>
</dbReference>
<feature type="domain" description="HTH lysR-type" evidence="5">
    <location>
        <begin position="1"/>
        <end position="58"/>
    </location>
</feature>
<evidence type="ECO:0000256" key="3">
    <source>
        <dbReference type="ARBA" id="ARBA00023125"/>
    </source>
</evidence>
<gene>
    <name evidence="6" type="ORF">Ssi02_29380</name>
</gene>
<dbReference type="GO" id="GO:0003700">
    <property type="term" value="F:DNA-binding transcription factor activity"/>
    <property type="evidence" value="ECO:0007669"/>
    <property type="project" value="InterPro"/>
</dbReference>
<dbReference type="PANTHER" id="PTHR30346">
    <property type="entry name" value="TRANSCRIPTIONAL DUAL REGULATOR HCAR-RELATED"/>
    <property type="match status" value="1"/>
</dbReference>
<keyword evidence="4" id="KW-0804">Transcription</keyword>
<name>A0A919RFE0_9ACTN</name>
<reference evidence="6" key="1">
    <citation type="submission" date="2021-01" db="EMBL/GenBank/DDBJ databases">
        <title>Whole genome shotgun sequence of Sinosporangium siamense NBRC 109515.</title>
        <authorList>
            <person name="Komaki H."/>
            <person name="Tamura T."/>
        </authorList>
    </citation>
    <scope>NUCLEOTIDE SEQUENCE</scope>
    <source>
        <strain evidence="6">NBRC 109515</strain>
    </source>
</reference>
<keyword evidence="2" id="KW-0805">Transcription regulation</keyword>
<dbReference type="SUPFAM" id="SSF46785">
    <property type="entry name" value="Winged helix' DNA-binding domain"/>
    <property type="match status" value="1"/>
</dbReference>
<dbReference type="PANTHER" id="PTHR30346:SF28">
    <property type="entry name" value="HTH-TYPE TRANSCRIPTIONAL REGULATOR CYNR"/>
    <property type="match status" value="1"/>
</dbReference>
<comment type="similarity">
    <text evidence="1">Belongs to the LysR transcriptional regulatory family.</text>
</comment>
<evidence type="ECO:0000313" key="6">
    <source>
        <dbReference type="EMBL" id="GII92707.1"/>
    </source>
</evidence>
<dbReference type="FunFam" id="1.10.10.10:FF:000001">
    <property type="entry name" value="LysR family transcriptional regulator"/>
    <property type="match status" value="1"/>
</dbReference>